<accession>A0A2A4AKJ7</accession>
<dbReference type="CDD" id="cd01004">
    <property type="entry name" value="PBP2_MidA_like"/>
    <property type="match status" value="1"/>
</dbReference>
<dbReference type="InterPro" id="IPR001638">
    <property type="entry name" value="Solute-binding_3/MltF_N"/>
</dbReference>
<dbReference type="Gene3D" id="3.40.190.10">
    <property type="entry name" value="Periplasmic binding protein-like II"/>
    <property type="match status" value="2"/>
</dbReference>
<sequence length="292" mass="31415">MKRKIATTAVVLSCTVLATGCVTNEESSMPEGWQAPDIEMVPEIAAMYHDNDGVLTAGTNPPFAPFEFKDSDGALVGVEMDITNAIADVLGLEFQPVEQDFSLILPAVQSGQIDIGASGFTDNEERRKNFDFVDHLYAGIQWAERTEGIKDVDPQNPCGLTVAVQRTTVSETDDLNPKRDACGGDLRILAYDTSDNAALAVLMGRADAMSADSPVSSWAVNRSEGKMRMVGDMFDAAPYGLAVPKDSELGPAAAAALDYLIETGEYEKILSRWGISEGLVDQAMINERPVND</sequence>
<evidence type="ECO:0000313" key="4">
    <source>
        <dbReference type="EMBL" id="PCC82810.1"/>
    </source>
</evidence>
<evidence type="ECO:0000256" key="2">
    <source>
        <dbReference type="SAM" id="SignalP"/>
    </source>
</evidence>
<dbReference type="SMART" id="SM00062">
    <property type="entry name" value="PBPb"/>
    <property type="match status" value="1"/>
</dbReference>
<dbReference type="EMBL" id="NWBP01000022">
    <property type="protein sequence ID" value="PCC82810.1"/>
    <property type="molecule type" value="Genomic_DNA"/>
</dbReference>
<dbReference type="Pfam" id="PF00497">
    <property type="entry name" value="SBP_bac_3"/>
    <property type="match status" value="1"/>
</dbReference>
<feature type="signal peptide" evidence="2">
    <location>
        <begin position="1"/>
        <end position="18"/>
    </location>
</feature>
<dbReference type="SUPFAM" id="SSF53850">
    <property type="entry name" value="Periplasmic binding protein-like II"/>
    <property type="match status" value="1"/>
</dbReference>
<feature type="domain" description="Solute-binding protein family 3/N-terminal" evidence="3">
    <location>
        <begin position="54"/>
        <end position="277"/>
    </location>
</feature>
<reference evidence="4 5" key="1">
    <citation type="submission" date="2017-09" db="EMBL/GenBank/DDBJ databases">
        <title>Draft Genome Sequence of Corynebacterium accolens AH4003.</title>
        <authorList>
            <person name="Chen Y."/>
            <person name="Oosthuysen W.F."/>
            <person name="Kelley S."/>
            <person name="Horswill A."/>
        </authorList>
    </citation>
    <scope>NUCLEOTIDE SEQUENCE [LARGE SCALE GENOMIC DNA]</scope>
    <source>
        <strain evidence="4 5">AH4003</strain>
    </source>
</reference>
<dbReference type="PANTHER" id="PTHR35936:SF17">
    <property type="entry name" value="ARGININE-BINDING EXTRACELLULAR PROTEIN ARTP"/>
    <property type="match status" value="1"/>
</dbReference>
<protein>
    <submittedName>
        <fullName evidence="4">ABC transporter substrate-binding protein</fullName>
    </submittedName>
</protein>
<proteinExistence type="predicted"/>
<gene>
    <name evidence="4" type="ORF">COM45_06450</name>
</gene>
<feature type="chain" id="PRO_5039090380" evidence="2">
    <location>
        <begin position="19"/>
        <end position="292"/>
    </location>
</feature>
<evidence type="ECO:0000313" key="5">
    <source>
        <dbReference type="Proteomes" id="UP000218690"/>
    </source>
</evidence>
<evidence type="ECO:0000256" key="1">
    <source>
        <dbReference type="ARBA" id="ARBA00022729"/>
    </source>
</evidence>
<evidence type="ECO:0000259" key="3">
    <source>
        <dbReference type="SMART" id="SM00062"/>
    </source>
</evidence>
<name>A0A2A4AKJ7_9CORY</name>
<keyword evidence="1 2" id="KW-0732">Signal</keyword>
<dbReference type="PROSITE" id="PS51257">
    <property type="entry name" value="PROKAR_LIPOPROTEIN"/>
    <property type="match status" value="1"/>
</dbReference>
<dbReference type="Proteomes" id="UP000218690">
    <property type="component" value="Unassembled WGS sequence"/>
</dbReference>
<dbReference type="PANTHER" id="PTHR35936">
    <property type="entry name" value="MEMBRANE-BOUND LYTIC MUREIN TRANSGLYCOSYLASE F"/>
    <property type="match status" value="1"/>
</dbReference>
<organism evidence="4 5">
    <name type="scientific">Corynebacterium accolens</name>
    <dbReference type="NCBI Taxonomy" id="38284"/>
    <lineage>
        <taxon>Bacteria</taxon>
        <taxon>Bacillati</taxon>
        <taxon>Actinomycetota</taxon>
        <taxon>Actinomycetes</taxon>
        <taxon>Mycobacteriales</taxon>
        <taxon>Corynebacteriaceae</taxon>
        <taxon>Corynebacterium</taxon>
    </lineage>
</organism>
<comment type="caution">
    <text evidence="4">The sequence shown here is derived from an EMBL/GenBank/DDBJ whole genome shotgun (WGS) entry which is preliminary data.</text>
</comment>
<dbReference type="AlphaFoldDB" id="A0A2A4AKJ7"/>